<comment type="caution">
    <text evidence="4">The sequence shown here is derived from an EMBL/GenBank/DDBJ whole genome shotgun (WGS) entry which is preliminary data.</text>
</comment>
<proteinExistence type="predicted"/>
<evidence type="ECO:0008006" key="6">
    <source>
        <dbReference type="Google" id="ProtNLM"/>
    </source>
</evidence>
<dbReference type="InterPro" id="IPR013519">
    <property type="entry name" value="Int_alpha_beta-p"/>
</dbReference>
<dbReference type="EMBL" id="ANFM02000018">
    <property type="protein sequence ID" value="EOD79561.1"/>
    <property type="molecule type" value="Genomic_DNA"/>
</dbReference>
<gene>
    <name evidence="4" type="ORF">D515_01355</name>
</gene>
<dbReference type="Proteomes" id="UP000011223">
    <property type="component" value="Unassembled WGS sequence"/>
</dbReference>
<accession>R1IFQ0</accession>
<protein>
    <recommendedName>
        <fullName evidence="6">Integrin alpha beta-propellor repeat protein</fullName>
    </recommendedName>
</protein>
<keyword evidence="1" id="KW-0732">Signal</keyword>
<dbReference type="Gene3D" id="2.130.10.130">
    <property type="entry name" value="Integrin alpha, N-terminal"/>
    <property type="match status" value="3"/>
</dbReference>
<keyword evidence="2" id="KW-0677">Repeat</keyword>
<evidence type="ECO:0000313" key="5">
    <source>
        <dbReference type="Proteomes" id="UP000011223"/>
    </source>
</evidence>
<name>R1IFQ0_9GAMM</name>
<keyword evidence="5" id="KW-1185">Reference proteome</keyword>
<dbReference type="PANTHER" id="PTHR36220">
    <property type="entry name" value="UNNAMED PRODUCT"/>
    <property type="match status" value="1"/>
</dbReference>
<dbReference type="InterPro" id="IPR028994">
    <property type="entry name" value="Integrin_alpha_N"/>
</dbReference>
<dbReference type="InterPro" id="IPR013517">
    <property type="entry name" value="FG-GAP"/>
</dbReference>
<dbReference type="PANTHER" id="PTHR36220:SF1">
    <property type="entry name" value="GAMMA TUBULIN COMPLEX COMPONENT C-TERMINAL DOMAIN-CONTAINING PROTEIN"/>
    <property type="match status" value="1"/>
</dbReference>
<reference evidence="4 5" key="1">
    <citation type="journal article" date="2014" name="PLoS ONE">
        <title>Grimontia indica AK16(T), sp. nov., Isolated from a Seawater Sample Reports the Presence of Pathogenic Genes Similar to Vibrio Genus.</title>
        <authorList>
            <person name="Singh A."/>
            <person name="Vaidya B."/>
            <person name="Khatri I."/>
            <person name="Srinivas T.N."/>
            <person name="Subramanian S."/>
            <person name="Korpole S."/>
            <person name="Pinnaka A.K."/>
        </authorList>
    </citation>
    <scope>NUCLEOTIDE SEQUENCE [LARGE SCALE GENOMIC DNA]</scope>
    <source>
        <strain evidence="4 5">AK16</strain>
    </source>
</reference>
<dbReference type="InterPro" id="IPR011043">
    <property type="entry name" value="Gal_Oxase/kelch_b-propeller"/>
</dbReference>
<keyword evidence="3" id="KW-0325">Glycoprotein</keyword>
<evidence type="ECO:0000313" key="4">
    <source>
        <dbReference type="EMBL" id="EOD79561.1"/>
    </source>
</evidence>
<dbReference type="Pfam" id="PF14312">
    <property type="entry name" value="FG-GAP_2"/>
    <property type="match status" value="6"/>
</dbReference>
<sequence length="609" mass="62986">MKYLKGIFLWSTLVFLNGCNIDYVFDSGSGASESITSPTMSPPSAFNLQSLSASVSSGGGSCPITFSWDAAEGASRYTVCRKDETQPDNCESMGVVSGTTATINVTGALKDHLSEFFVKASNEVGSTLSNELSLSPSDITALITYIKASNTDIDDSFGRPVSLSSDGSTLAVGAYSEASSSSGINSTPDNLAAIAGAVYVFRYLDGHWAEQAYLKASNSQEGDRFGWALALSADGNTIAVGAYAEDSSSSGVNSIPNESATLSGAAYIFRNAGGSWSEEAYIKASNPGASDYFGWFVTLSSDGNTLAVGAYAEDSSATGVNNAENNSLYNSGATYVYRFTGGSWAQEAYIKASNPDASDYFGYSVSLSGDGNTLAVGATWEDSDTTGINSTPNDLLSAAGAAYVFRYSGGVWSQQAYVKASNTGIGDRFGWSVSLSGDGNVMAVSSRYEDSSTIGVDSVPDEGATDAGAVYIFRYSGGNWGQDAYIKASNTGAGDYFGWSVDLSSSGNTLAVGAREEDSGTLSINSTPDEGAVDSGAAYIYRYENAIWAHHAYLKSPNTGAGDNFGVSVSLGKDGDMLAVGAFLEDSSTTGVGSTPDEGASNAGAAYIF</sequence>
<dbReference type="SMART" id="SM00191">
    <property type="entry name" value="Int_alpha"/>
    <property type="match status" value="5"/>
</dbReference>
<evidence type="ECO:0000256" key="3">
    <source>
        <dbReference type="ARBA" id="ARBA00023180"/>
    </source>
</evidence>
<dbReference type="SUPFAM" id="SSF50965">
    <property type="entry name" value="Galactose oxidase, central domain"/>
    <property type="match status" value="2"/>
</dbReference>
<dbReference type="AlphaFoldDB" id="R1IFQ0"/>
<organism evidence="4 5">
    <name type="scientific">Grimontia indica</name>
    <dbReference type="NCBI Taxonomy" id="1056512"/>
    <lineage>
        <taxon>Bacteria</taxon>
        <taxon>Pseudomonadati</taxon>
        <taxon>Pseudomonadota</taxon>
        <taxon>Gammaproteobacteria</taxon>
        <taxon>Vibrionales</taxon>
        <taxon>Vibrionaceae</taxon>
        <taxon>Grimontia</taxon>
    </lineage>
</organism>
<evidence type="ECO:0000256" key="1">
    <source>
        <dbReference type="ARBA" id="ARBA00022729"/>
    </source>
</evidence>
<evidence type="ECO:0000256" key="2">
    <source>
        <dbReference type="ARBA" id="ARBA00022737"/>
    </source>
</evidence>
<dbReference type="eggNOG" id="COG2304">
    <property type="taxonomic scope" value="Bacteria"/>
</dbReference>